<dbReference type="EMBL" id="JAIQ01000086">
    <property type="protein sequence ID" value="KLE00264.1"/>
    <property type="molecule type" value="Genomic_DNA"/>
</dbReference>
<sequence length="374" mass="43763">MKKLKIVYITRSIIPSKTANSVNVVRMCSAFASLGHQVTLLAPITRKLEEKGVEDIFKFYGVENNFEIKKLFSPNIRFLKRKIYSYRCLNQVKKIDPDLVYGRGVISAFYLTQKAGYKTLFERHSNYGEDKKTEEKIFKKFILENKNKAKLVAIAQKLKELYCRKYNIEESAVHVAPSATLVNKDFDTIPVNCEQFKDSFNIGYIGKVAKNRGLEIIIKLAENFPKIIFHIIGGDEKEIKYWKNESKNLENIIFHGFINPKDTYKYRNLCDILLAPYMNADKNFEYMSPIKIFEYMASKTPMICSDSKIIRESLNEKYTMLVDNEDINAWIKAVEKLYSDKEFRENMAKNAYEYCVQNFTYEARCKKILDFIEK</sequence>
<name>A0A0G9K160_9BACT</name>
<organism evidence="3 4">
    <name type="scientific">Aliarcobacter butzleri L348</name>
    <dbReference type="NCBI Taxonomy" id="1447256"/>
    <lineage>
        <taxon>Bacteria</taxon>
        <taxon>Pseudomonadati</taxon>
        <taxon>Campylobacterota</taxon>
        <taxon>Epsilonproteobacteria</taxon>
        <taxon>Campylobacterales</taxon>
        <taxon>Arcobacteraceae</taxon>
        <taxon>Aliarcobacter</taxon>
    </lineage>
</organism>
<dbReference type="Proteomes" id="UP000035514">
    <property type="component" value="Unassembled WGS sequence"/>
</dbReference>
<accession>A0A0G9K160</accession>
<comment type="caution">
    <text evidence="3">The sequence shown here is derived from an EMBL/GenBank/DDBJ whole genome shotgun (WGS) entry which is preliminary data.</text>
</comment>
<dbReference type="InterPro" id="IPR001296">
    <property type="entry name" value="Glyco_trans_1"/>
</dbReference>
<protein>
    <submittedName>
        <fullName evidence="3">Glycosyl transferase</fullName>
    </submittedName>
</protein>
<evidence type="ECO:0000313" key="4">
    <source>
        <dbReference type="Proteomes" id="UP000035514"/>
    </source>
</evidence>
<gene>
    <name evidence="3" type="ORF">AA20_06015</name>
</gene>
<dbReference type="PATRIC" id="fig|1447256.3.peg.1172"/>
<dbReference type="InterPro" id="IPR028098">
    <property type="entry name" value="Glyco_trans_4-like_N"/>
</dbReference>
<feature type="domain" description="Glycosyl transferase family 1" evidence="1">
    <location>
        <begin position="196"/>
        <end position="353"/>
    </location>
</feature>
<evidence type="ECO:0000313" key="3">
    <source>
        <dbReference type="EMBL" id="KLE00264.1"/>
    </source>
</evidence>
<dbReference type="GO" id="GO:0016757">
    <property type="term" value="F:glycosyltransferase activity"/>
    <property type="evidence" value="ECO:0007669"/>
    <property type="project" value="InterPro"/>
</dbReference>
<proteinExistence type="predicted"/>
<keyword evidence="3" id="KW-0808">Transferase</keyword>
<dbReference type="Gene3D" id="3.40.50.2000">
    <property type="entry name" value="Glycogen Phosphorylase B"/>
    <property type="match status" value="2"/>
</dbReference>
<dbReference type="SUPFAM" id="SSF53756">
    <property type="entry name" value="UDP-Glycosyltransferase/glycogen phosphorylase"/>
    <property type="match status" value="1"/>
</dbReference>
<dbReference type="RefSeq" id="WP_046996671.1">
    <property type="nucleotide sequence ID" value="NZ_JAIQ01000086.1"/>
</dbReference>
<evidence type="ECO:0000259" key="1">
    <source>
        <dbReference type="Pfam" id="PF00534"/>
    </source>
</evidence>
<evidence type="ECO:0000259" key="2">
    <source>
        <dbReference type="Pfam" id="PF13439"/>
    </source>
</evidence>
<dbReference type="PANTHER" id="PTHR12526">
    <property type="entry name" value="GLYCOSYLTRANSFERASE"/>
    <property type="match status" value="1"/>
</dbReference>
<dbReference type="Pfam" id="PF00534">
    <property type="entry name" value="Glycos_transf_1"/>
    <property type="match status" value="1"/>
</dbReference>
<dbReference type="AlphaFoldDB" id="A0A0G9K160"/>
<reference evidence="3 4" key="1">
    <citation type="submission" date="2014-01" db="EMBL/GenBank/DDBJ databases">
        <title>Development of a Comparative Genomic Fingerprinting Assay for High Resolution Genotyping of Arcobacter butzleri.</title>
        <authorList>
            <person name="Webb A.L."/>
            <person name="Inglis G.D."/>
            <person name="Kruczkiewicz P."/>
            <person name="Selinger L.B."/>
            <person name="Taboada E.N."/>
        </authorList>
    </citation>
    <scope>NUCLEOTIDE SEQUENCE [LARGE SCALE GENOMIC DNA]</scope>
    <source>
        <strain evidence="3 4">L348</strain>
    </source>
</reference>
<feature type="domain" description="Glycosyltransferase subfamily 4-like N-terminal" evidence="2">
    <location>
        <begin position="24"/>
        <end position="177"/>
    </location>
</feature>
<dbReference type="Pfam" id="PF13439">
    <property type="entry name" value="Glyco_transf_4"/>
    <property type="match status" value="1"/>
</dbReference>